<gene>
    <name evidence="2" type="ORF">EVG20_g8154</name>
</gene>
<comment type="caution">
    <text evidence="2">The sequence shown here is derived from an EMBL/GenBank/DDBJ whole genome shotgun (WGS) entry which is preliminary data.</text>
</comment>
<dbReference type="SMART" id="SM00220">
    <property type="entry name" value="S_TKc"/>
    <property type="match status" value="1"/>
</dbReference>
<dbReference type="PANTHER" id="PTHR44167">
    <property type="entry name" value="OVARIAN-SPECIFIC SERINE/THREONINE-PROTEIN KINASE LOK-RELATED"/>
    <property type="match status" value="1"/>
</dbReference>
<accession>A0A4Y9Y7F0</accession>
<reference evidence="2 3" key="1">
    <citation type="submission" date="2019-02" db="EMBL/GenBank/DDBJ databases">
        <title>Genome sequencing of the rare red list fungi Dentipellis fragilis.</title>
        <authorList>
            <person name="Buettner E."/>
            <person name="Kellner H."/>
        </authorList>
    </citation>
    <scope>NUCLEOTIDE SEQUENCE [LARGE SCALE GENOMIC DNA]</scope>
    <source>
        <strain evidence="2 3">DSM 105465</strain>
    </source>
</reference>
<dbReference type="EMBL" id="SEOQ01000682">
    <property type="protein sequence ID" value="TFY58436.1"/>
    <property type="molecule type" value="Genomic_DNA"/>
</dbReference>
<keyword evidence="3" id="KW-1185">Reference proteome</keyword>
<dbReference type="GO" id="GO:0005524">
    <property type="term" value="F:ATP binding"/>
    <property type="evidence" value="ECO:0007669"/>
    <property type="project" value="InterPro"/>
</dbReference>
<feature type="domain" description="Protein kinase" evidence="1">
    <location>
        <begin position="54"/>
        <end position="377"/>
    </location>
</feature>
<dbReference type="STRING" id="205917.A0A4Y9Y7F0"/>
<evidence type="ECO:0000313" key="3">
    <source>
        <dbReference type="Proteomes" id="UP000298327"/>
    </source>
</evidence>
<dbReference type="GO" id="GO:0004672">
    <property type="term" value="F:protein kinase activity"/>
    <property type="evidence" value="ECO:0007669"/>
    <property type="project" value="InterPro"/>
</dbReference>
<sequence length="377" mass="43636">MDPKSSLNKPDEDTTWSKFLTPSEIRWRARLPMLEARGYTLRTRYRPDWTPSWLGTSTYPGRHCEDGVMKTSKVDNMDAIRIFDGVPVHIKALVPYSDGEERTEELDVALFFSSEPRRSDPRNHCIPILDWWRVSEERTSYIVMPLLREYDSPAFITVGEAIDFFGQILEGLAFMHEHRTAHRDCCSVNIMMDPTKMYPKSFHPVKTKKNKDLHGKAPHTTRTDCAPRYYLIDFGLSDRFDSRDGRWPIVSVKTHGADRTAPELNHSPNELYDPFPTDVYYIGNVVRTEFLEKYSNLEFIDSLIGRMTAVDPHRRPGIHEALAEFKNIRQSLSFVKLRSRLVRRSESSAAYLWRTVTHLLRTAKWIGSRLPAIPSAS</sequence>
<organism evidence="2 3">
    <name type="scientific">Dentipellis fragilis</name>
    <dbReference type="NCBI Taxonomy" id="205917"/>
    <lineage>
        <taxon>Eukaryota</taxon>
        <taxon>Fungi</taxon>
        <taxon>Dikarya</taxon>
        <taxon>Basidiomycota</taxon>
        <taxon>Agaricomycotina</taxon>
        <taxon>Agaricomycetes</taxon>
        <taxon>Russulales</taxon>
        <taxon>Hericiaceae</taxon>
        <taxon>Dentipellis</taxon>
    </lineage>
</organism>
<dbReference type="SUPFAM" id="SSF56112">
    <property type="entry name" value="Protein kinase-like (PK-like)"/>
    <property type="match status" value="1"/>
</dbReference>
<dbReference type="Gene3D" id="1.10.510.10">
    <property type="entry name" value="Transferase(Phosphotransferase) domain 1"/>
    <property type="match status" value="1"/>
</dbReference>
<dbReference type="PANTHER" id="PTHR44167:SF24">
    <property type="entry name" value="SERINE_THREONINE-PROTEIN KINASE CHK2"/>
    <property type="match status" value="1"/>
</dbReference>
<dbReference type="InterPro" id="IPR011009">
    <property type="entry name" value="Kinase-like_dom_sf"/>
</dbReference>
<dbReference type="PROSITE" id="PS50011">
    <property type="entry name" value="PROTEIN_KINASE_DOM"/>
    <property type="match status" value="1"/>
</dbReference>
<dbReference type="AlphaFoldDB" id="A0A4Y9Y7F0"/>
<evidence type="ECO:0000313" key="2">
    <source>
        <dbReference type="EMBL" id="TFY58436.1"/>
    </source>
</evidence>
<proteinExistence type="predicted"/>
<dbReference type="InterPro" id="IPR000719">
    <property type="entry name" value="Prot_kinase_dom"/>
</dbReference>
<dbReference type="OrthoDB" id="5987198at2759"/>
<evidence type="ECO:0000259" key="1">
    <source>
        <dbReference type="PROSITE" id="PS50011"/>
    </source>
</evidence>
<protein>
    <recommendedName>
        <fullName evidence="1">Protein kinase domain-containing protein</fullName>
    </recommendedName>
</protein>
<dbReference type="Proteomes" id="UP000298327">
    <property type="component" value="Unassembled WGS sequence"/>
</dbReference>
<name>A0A4Y9Y7F0_9AGAM</name>